<dbReference type="OrthoDB" id="75807at2759"/>
<comment type="caution">
    <text evidence="1">The sequence shown here is derived from an EMBL/GenBank/DDBJ whole genome shotgun (WGS) entry which is preliminary data.</text>
</comment>
<organism evidence="1 2">
    <name type="scientific">Coccomyxa subellipsoidea (strain C-169)</name>
    <name type="common">Green microalga</name>
    <dbReference type="NCBI Taxonomy" id="574566"/>
    <lineage>
        <taxon>Eukaryota</taxon>
        <taxon>Viridiplantae</taxon>
        <taxon>Chlorophyta</taxon>
        <taxon>core chlorophytes</taxon>
        <taxon>Trebouxiophyceae</taxon>
        <taxon>Trebouxiophyceae incertae sedis</taxon>
        <taxon>Coccomyxaceae</taxon>
        <taxon>Coccomyxa</taxon>
        <taxon>Coccomyxa subellipsoidea</taxon>
    </lineage>
</organism>
<dbReference type="AlphaFoldDB" id="I0YXP7"/>
<evidence type="ECO:0000313" key="1">
    <source>
        <dbReference type="EMBL" id="EIE23166.1"/>
    </source>
</evidence>
<keyword evidence="2" id="KW-1185">Reference proteome</keyword>
<accession>I0YXP7</accession>
<dbReference type="EMBL" id="AGSI01000008">
    <property type="protein sequence ID" value="EIE23166.1"/>
    <property type="molecule type" value="Genomic_DNA"/>
</dbReference>
<dbReference type="KEGG" id="csl:COCSUDRAFT_15709"/>
<dbReference type="Proteomes" id="UP000007264">
    <property type="component" value="Unassembled WGS sequence"/>
</dbReference>
<dbReference type="STRING" id="574566.I0YXP7"/>
<dbReference type="GeneID" id="17041154"/>
<sequence length="135" mass="15137">MSEPSRIEMVVIPREEEVFDREEVLGRDAKSVFPTESKTPAIDTEAVKAALGSNLRFITESELEKIKAERGARVEDGSLEPSKPLVEVLREAAEAKEAAFQAVWKSMKVGKICPAQESKYRLLLCHKELFTIPCF</sequence>
<reference evidence="1 2" key="1">
    <citation type="journal article" date="2012" name="Genome Biol.">
        <title>The genome of the polar eukaryotic microalga coccomyxa subellipsoidea reveals traits of cold adaptation.</title>
        <authorList>
            <person name="Blanc G."/>
            <person name="Agarkova I."/>
            <person name="Grimwood J."/>
            <person name="Kuo A."/>
            <person name="Brueggeman A."/>
            <person name="Dunigan D."/>
            <person name="Gurnon J."/>
            <person name="Ladunga I."/>
            <person name="Lindquist E."/>
            <person name="Lucas S."/>
            <person name="Pangilinan J."/>
            <person name="Proschold T."/>
            <person name="Salamov A."/>
            <person name="Schmutz J."/>
            <person name="Weeks D."/>
            <person name="Yamada T."/>
            <person name="Claverie J.M."/>
            <person name="Grigoriev I."/>
            <person name="Van Etten J."/>
            <person name="Lomsadze A."/>
            <person name="Borodovsky M."/>
        </authorList>
    </citation>
    <scope>NUCLEOTIDE SEQUENCE [LARGE SCALE GENOMIC DNA]</scope>
    <source>
        <strain evidence="1 2">C-169</strain>
    </source>
</reference>
<proteinExistence type="predicted"/>
<protein>
    <submittedName>
        <fullName evidence="1">Uncharacterized protein</fullName>
    </submittedName>
</protein>
<name>I0YXP7_COCSC</name>
<evidence type="ECO:0000313" key="2">
    <source>
        <dbReference type="Proteomes" id="UP000007264"/>
    </source>
</evidence>
<dbReference type="RefSeq" id="XP_005647710.1">
    <property type="nucleotide sequence ID" value="XM_005647653.1"/>
</dbReference>
<gene>
    <name evidence="1" type="ORF">COCSUDRAFT_15709</name>
</gene>